<organism evidence="2 3">
    <name type="scientific">Eleusine coracana subsp. coracana</name>
    <dbReference type="NCBI Taxonomy" id="191504"/>
    <lineage>
        <taxon>Eukaryota</taxon>
        <taxon>Viridiplantae</taxon>
        <taxon>Streptophyta</taxon>
        <taxon>Embryophyta</taxon>
        <taxon>Tracheophyta</taxon>
        <taxon>Spermatophyta</taxon>
        <taxon>Magnoliopsida</taxon>
        <taxon>Liliopsida</taxon>
        <taxon>Poales</taxon>
        <taxon>Poaceae</taxon>
        <taxon>PACMAD clade</taxon>
        <taxon>Chloridoideae</taxon>
        <taxon>Cynodonteae</taxon>
        <taxon>Eleusininae</taxon>
        <taxon>Eleusine</taxon>
    </lineage>
</organism>
<feature type="region of interest" description="Disordered" evidence="1">
    <location>
        <begin position="758"/>
        <end position="779"/>
    </location>
</feature>
<proteinExistence type="predicted"/>
<feature type="compositionally biased region" description="Polar residues" evidence="1">
    <location>
        <begin position="635"/>
        <end position="651"/>
    </location>
</feature>
<dbReference type="Proteomes" id="UP001054889">
    <property type="component" value="Unassembled WGS sequence"/>
</dbReference>
<sequence length="826" mass="91009">MVASPPASSPPPPSGADGDDDGVGDGATRCSSPTPAPRRRRSPNRSGGSTRKVRSLDSLSPFTWRSGELGFGSPGSRDFGPGVNKSTPQFKKSRHSRSDSPINWTPRKKTESYMKRKIKRLQETDGMTASLHETLGNANPHYTRMAREKIAASQAARKATEARKAAMVEASWCRILQAARIQNKNAEEVMEKAMVRATEAFEKAQAMGVMMYDKPDCPHQQYELESSSHTGGQSTHKVTASFQTAFQVDIEVAAAVKNAFIQLANAPDSSKKEEFKELLSKISQNPDFTESDVNSEAKEQPGDDADESNSRIKKENYSTSSVSSDSNSTKVQESINVVNIMVDRLKALHEDELSSLAVIVATSGLNAVLQSDRDRCHQTGTVNTMSSGSHRPHTRRYSTAASFVDIQGTKKETASELPSLDKFLVKHLSKLEREVQKAREASRRLSSLKHVAPGTQSQFTVSNRKESADLGNIHVKHMSKLEEEILEANKNSKCSHSMEKNCKDIKVNAEIDAQSGNEESECGKPKSVAENNSDLVGSCDSRGSGEENNHIKDSSDYVQDDKENKFSHSHQLPPAGPKSKESGKRLTRIEAAKLETLKSFGTKDGNTLDVGLDKIFVKPVHRLEKEKREARERQTNVQKHPQRPGQSTAVTGSLEDVLVKHVSRLERVKMEYEKRNALEVLGGTDGQNIKQKNSAEASDSLDQVLVKHVSRLEKEKMEHEKKGGMILVKKSDTHCTDGPEGSLSDIFVKRPSKLEQAKLASAEEKSTSGFNPVEERRKAREKELLSAWGGVGLGTMKPQVSKIERDKAAWRKAEEEQKQICATGEL</sequence>
<protein>
    <submittedName>
        <fullName evidence="2">Uncharacterized protein</fullName>
    </submittedName>
</protein>
<feature type="compositionally biased region" description="Basic and acidic residues" evidence="1">
    <location>
        <begin position="716"/>
        <end position="737"/>
    </location>
</feature>
<feature type="region of interest" description="Disordered" evidence="1">
    <location>
        <begin position="286"/>
        <end position="329"/>
    </location>
</feature>
<feature type="region of interest" description="Disordered" evidence="1">
    <location>
        <begin position="1"/>
        <end position="111"/>
    </location>
</feature>
<feature type="region of interest" description="Disordered" evidence="1">
    <location>
        <begin position="514"/>
        <end position="584"/>
    </location>
</feature>
<dbReference type="AlphaFoldDB" id="A0AAV5EP97"/>
<gene>
    <name evidence="2" type="primary">gb11805</name>
    <name evidence="2" type="ORF">PR202_gb11805</name>
</gene>
<feature type="compositionally biased region" description="Basic and acidic residues" evidence="1">
    <location>
        <begin position="624"/>
        <end position="634"/>
    </location>
</feature>
<dbReference type="PANTHER" id="PTHR36325:SF1">
    <property type="entry name" value="MYOSIN-2 HEAVY CHAIN-LIKE PROTEIN"/>
    <property type="match status" value="1"/>
</dbReference>
<reference evidence="2" key="2">
    <citation type="submission" date="2021-12" db="EMBL/GenBank/DDBJ databases">
        <title>Resequencing data analysis of finger millet.</title>
        <authorList>
            <person name="Hatakeyama M."/>
            <person name="Aluri S."/>
            <person name="Balachadran M.T."/>
            <person name="Sivarajan S.R."/>
            <person name="Poveda L."/>
            <person name="Shimizu-Inatsugi R."/>
            <person name="Schlapbach R."/>
            <person name="Sreeman S.M."/>
            <person name="Shimizu K.K."/>
        </authorList>
    </citation>
    <scope>NUCLEOTIDE SEQUENCE</scope>
</reference>
<keyword evidence="3" id="KW-1185">Reference proteome</keyword>
<feature type="compositionally biased region" description="Low complexity" evidence="1">
    <location>
        <begin position="318"/>
        <end position="328"/>
    </location>
</feature>
<comment type="caution">
    <text evidence="2">The sequence shown here is derived from an EMBL/GenBank/DDBJ whole genome shotgun (WGS) entry which is preliminary data.</text>
</comment>
<feature type="compositionally biased region" description="Basic and acidic residues" evidence="1">
    <location>
        <begin position="543"/>
        <end position="566"/>
    </location>
</feature>
<evidence type="ECO:0000256" key="1">
    <source>
        <dbReference type="SAM" id="MobiDB-lite"/>
    </source>
</evidence>
<dbReference type="PANTHER" id="PTHR36325">
    <property type="entry name" value="MYOSIN-2 HEAVY CHAIN-LIKE PROTEIN"/>
    <property type="match status" value="1"/>
</dbReference>
<evidence type="ECO:0000313" key="3">
    <source>
        <dbReference type="Proteomes" id="UP001054889"/>
    </source>
</evidence>
<feature type="region of interest" description="Disordered" evidence="1">
    <location>
        <begin position="716"/>
        <end position="744"/>
    </location>
</feature>
<accession>A0AAV5EP97</accession>
<dbReference type="EMBL" id="BQKI01000076">
    <property type="protein sequence ID" value="GJN24090.1"/>
    <property type="molecule type" value="Genomic_DNA"/>
</dbReference>
<name>A0AAV5EP97_ELECO</name>
<evidence type="ECO:0000313" key="2">
    <source>
        <dbReference type="EMBL" id="GJN24090.1"/>
    </source>
</evidence>
<reference evidence="2" key="1">
    <citation type="journal article" date="2018" name="DNA Res.">
        <title>Multiple hybrid de novo genome assembly of finger millet, an orphan allotetraploid crop.</title>
        <authorList>
            <person name="Hatakeyama M."/>
            <person name="Aluri S."/>
            <person name="Balachadran M.T."/>
            <person name="Sivarajan S.R."/>
            <person name="Patrignani A."/>
            <person name="Gruter S."/>
            <person name="Poveda L."/>
            <person name="Shimizu-Inatsugi R."/>
            <person name="Baeten J."/>
            <person name="Francoijs K.J."/>
            <person name="Nataraja K.N."/>
            <person name="Reddy Y.A.N."/>
            <person name="Phadnis S."/>
            <person name="Ravikumar R.L."/>
            <person name="Schlapbach R."/>
            <person name="Sreeman S.M."/>
            <person name="Shimizu K.K."/>
        </authorList>
    </citation>
    <scope>NUCLEOTIDE SEQUENCE</scope>
</reference>
<feature type="region of interest" description="Disordered" evidence="1">
    <location>
        <begin position="624"/>
        <end position="651"/>
    </location>
</feature>